<dbReference type="InterPro" id="IPR020843">
    <property type="entry name" value="ER"/>
</dbReference>
<reference evidence="9" key="1">
    <citation type="submission" date="2023-04" db="EMBL/GenBank/DDBJ databases">
        <title>Black Yeasts Isolated from many extreme environments.</title>
        <authorList>
            <person name="Coleine C."/>
            <person name="Stajich J.E."/>
            <person name="Selbmann L."/>
        </authorList>
    </citation>
    <scope>NUCLEOTIDE SEQUENCE</scope>
    <source>
        <strain evidence="9">CCFEE 5312</strain>
    </source>
</reference>
<name>A0AAJ0DJ27_9PEZI</name>
<evidence type="ECO:0000256" key="7">
    <source>
        <dbReference type="SAM" id="MobiDB-lite"/>
    </source>
</evidence>
<gene>
    <name evidence="9" type="ORF">LTR09_007561</name>
</gene>
<dbReference type="SMART" id="SM00829">
    <property type="entry name" value="PKS_ER"/>
    <property type="match status" value="1"/>
</dbReference>
<keyword evidence="4 6" id="KW-0862">Zinc</keyword>
<comment type="similarity">
    <text evidence="2 6">Belongs to the zinc-containing alcohol dehydrogenase family.</text>
</comment>
<dbReference type="Proteomes" id="UP001271007">
    <property type="component" value="Unassembled WGS sequence"/>
</dbReference>
<evidence type="ECO:0000256" key="1">
    <source>
        <dbReference type="ARBA" id="ARBA00001947"/>
    </source>
</evidence>
<dbReference type="Pfam" id="PF00107">
    <property type="entry name" value="ADH_zinc_N"/>
    <property type="match status" value="1"/>
</dbReference>
<keyword evidence="3 6" id="KW-0479">Metal-binding</keyword>
<feature type="domain" description="Enoyl reductase (ER)" evidence="8">
    <location>
        <begin position="19"/>
        <end position="355"/>
    </location>
</feature>
<dbReference type="InterPro" id="IPR036291">
    <property type="entry name" value="NAD(P)-bd_dom_sf"/>
</dbReference>
<protein>
    <recommendedName>
        <fullName evidence="8">Enoyl reductase (ER) domain-containing protein</fullName>
    </recommendedName>
</protein>
<dbReference type="PANTHER" id="PTHR42940">
    <property type="entry name" value="ALCOHOL DEHYDROGENASE 1-RELATED"/>
    <property type="match status" value="1"/>
</dbReference>
<evidence type="ECO:0000256" key="4">
    <source>
        <dbReference type="ARBA" id="ARBA00022833"/>
    </source>
</evidence>
<dbReference type="EMBL" id="JAWDJX010000027">
    <property type="protein sequence ID" value="KAK3051165.1"/>
    <property type="molecule type" value="Genomic_DNA"/>
</dbReference>
<sequence length="358" mass="39010">MASNGELPSKQKAAQFHPSDQSVHINEIPVPSIKPDELLVKVRAASLCHSDLMLFEPNDQGLNLGSGDPFTMGHEGCGTILEVGSEAKGFKKGDRVGWLPIIDCCFECDACQVHNLYCETGQSKVQGMTVDGYFQTYCAVKWQNAAIIPDGMDLDSSAPIFCAGATAFNSVEATRAELKGDPKDVYVAVIGCGGLGHLGIQYLKAYGYKVIGIDLSPEALEEAKAQGADYLFNPKEDKDYVKKILEITGKGCHAAINFTNSVPAYSSTPDVIRYNGVLMVTGIPQKPISFSGMDVSMLRIRVRGANNGRTDQLRNCLEFSHKHGIKPHVTQFKLEDFQKMLDTMHAGQHKGRMGVLFE</sequence>
<evidence type="ECO:0000259" key="8">
    <source>
        <dbReference type="SMART" id="SM00829"/>
    </source>
</evidence>
<comment type="caution">
    <text evidence="9">The sequence shown here is derived from an EMBL/GenBank/DDBJ whole genome shotgun (WGS) entry which is preliminary data.</text>
</comment>
<proteinExistence type="inferred from homology"/>
<dbReference type="SUPFAM" id="SSF50129">
    <property type="entry name" value="GroES-like"/>
    <property type="match status" value="1"/>
</dbReference>
<dbReference type="SUPFAM" id="SSF51735">
    <property type="entry name" value="NAD(P)-binding Rossmann-fold domains"/>
    <property type="match status" value="1"/>
</dbReference>
<dbReference type="AlphaFoldDB" id="A0AAJ0DJ27"/>
<evidence type="ECO:0000256" key="5">
    <source>
        <dbReference type="ARBA" id="ARBA00023002"/>
    </source>
</evidence>
<dbReference type="InterPro" id="IPR011032">
    <property type="entry name" value="GroES-like_sf"/>
</dbReference>
<dbReference type="InterPro" id="IPR013154">
    <property type="entry name" value="ADH-like_N"/>
</dbReference>
<keyword evidence="10" id="KW-1185">Reference proteome</keyword>
<dbReference type="Gene3D" id="3.40.50.720">
    <property type="entry name" value="NAD(P)-binding Rossmann-like Domain"/>
    <property type="match status" value="1"/>
</dbReference>
<evidence type="ECO:0000256" key="3">
    <source>
        <dbReference type="ARBA" id="ARBA00022723"/>
    </source>
</evidence>
<dbReference type="PROSITE" id="PS00059">
    <property type="entry name" value="ADH_ZINC"/>
    <property type="match status" value="1"/>
</dbReference>
<evidence type="ECO:0000256" key="6">
    <source>
        <dbReference type="RuleBase" id="RU361277"/>
    </source>
</evidence>
<dbReference type="GO" id="GO:0008270">
    <property type="term" value="F:zinc ion binding"/>
    <property type="evidence" value="ECO:0007669"/>
    <property type="project" value="InterPro"/>
</dbReference>
<evidence type="ECO:0000313" key="10">
    <source>
        <dbReference type="Proteomes" id="UP001271007"/>
    </source>
</evidence>
<evidence type="ECO:0000313" key="9">
    <source>
        <dbReference type="EMBL" id="KAK3051165.1"/>
    </source>
</evidence>
<dbReference type="PANTHER" id="PTHR42940:SF8">
    <property type="entry name" value="VACUOLAR PROTEIN SORTING-ASSOCIATED PROTEIN 11"/>
    <property type="match status" value="1"/>
</dbReference>
<comment type="cofactor">
    <cofactor evidence="1 6">
        <name>Zn(2+)</name>
        <dbReference type="ChEBI" id="CHEBI:29105"/>
    </cofactor>
</comment>
<organism evidence="9 10">
    <name type="scientific">Extremus antarcticus</name>
    <dbReference type="NCBI Taxonomy" id="702011"/>
    <lineage>
        <taxon>Eukaryota</taxon>
        <taxon>Fungi</taxon>
        <taxon>Dikarya</taxon>
        <taxon>Ascomycota</taxon>
        <taxon>Pezizomycotina</taxon>
        <taxon>Dothideomycetes</taxon>
        <taxon>Dothideomycetidae</taxon>
        <taxon>Mycosphaerellales</taxon>
        <taxon>Extremaceae</taxon>
        <taxon>Extremus</taxon>
    </lineage>
</organism>
<dbReference type="InterPro" id="IPR013149">
    <property type="entry name" value="ADH-like_C"/>
</dbReference>
<accession>A0AAJ0DJ27</accession>
<keyword evidence="5" id="KW-0560">Oxidoreductase</keyword>
<evidence type="ECO:0000256" key="2">
    <source>
        <dbReference type="ARBA" id="ARBA00008072"/>
    </source>
</evidence>
<dbReference type="Gene3D" id="3.90.180.10">
    <property type="entry name" value="Medium-chain alcohol dehydrogenases, catalytic domain"/>
    <property type="match status" value="1"/>
</dbReference>
<dbReference type="Pfam" id="PF08240">
    <property type="entry name" value="ADH_N"/>
    <property type="match status" value="1"/>
</dbReference>
<dbReference type="GO" id="GO:0016491">
    <property type="term" value="F:oxidoreductase activity"/>
    <property type="evidence" value="ECO:0007669"/>
    <property type="project" value="UniProtKB-KW"/>
</dbReference>
<dbReference type="InterPro" id="IPR002328">
    <property type="entry name" value="ADH_Zn_CS"/>
</dbReference>
<feature type="region of interest" description="Disordered" evidence="7">
    <location>
        <begin position="1"/>
        <end position="21"/>
    </location>
</feature>